<feature type="domain" description="TonB-dependent receptor-like beta-barrel" evidence="13">
    <location>
        <begin position="257"/>
        <end position="753"/>
    </location>
</feature>
<feature type="domain" description="TonB-dependent receptor plug" evidence="14">
    <location>
        <begin position="118"/>
        <end position="219"/>
    </location>
</feature>
<evidence type="ECO:0000313" key="15">
    <source>
        <dbReference type="EMBL" id="RED92235.1"/>
    </source>
</evidence>
<comment type="caution">
    <text evidence="15">The sequence shown here is derived from an EMBL/GenBank/DDBJ whole genome shotgun (WGS) entry which is preliminary data.</text>
</comment>
<dbReference type="Pfam" id="PF07715">
    <property type="entry name" value="Plug"/>
    <property type="match status" value="1"/>
</dbReference>
<name>A0A3D9KXA6_MARFU</name>
<sequence>MRTVFVLLLIVLCSAAWGQSVLTGKVTDPAGEPLIGAAIVIHELDKGTITDVDGVFRFENLRSADYHLHISYVGYEARTISAHANEGDLITIELEPTSLELSEIVVESNHYKTGPKEHTLAMEIIDMEYLKSNRKGTLVNSLEDLPGVNAINTGVGISKPVIRGMSFNRVIVNDKGVKQEGQQWGTDHGLEIDMFEPGRVEVVKGPGSLMYGSDGLGGVLNIFPPSLPDPGTHRGSVQSIYKTNNQSISTSTSLEGNFDDKVYRLRFSTQDFGDYRVPATTFNYNSFNLPLYNNQLKNTAGNERNLTAMVGLKKNWGYSTLTVSNFHQTAGFFVGAIGIPRAYQLTPDGDDRDMDLPQQEINHFKIISNSNILIGKNWLEMDIGYQNNYRQEQSNPHAHGKGPRPEGTMAHALRLQTFSLNARYFKKLSERHSRIVGVQGQQQFNSRGGFEFLLPDYTSSSIGAFVFEEFSFQRKVTATAGLRFDYANRQIEAFEEPIYDDENTIARYYQRNAAIDADFYNFSGAVGLSYYPSRAFNAKWNLGTSFKVPTTAELSMNGIHHGTFRHEVGDSTLTSERGIQGDMSVSYQKSNFSVVVSPFVSWFDGFIYLAPTASFSSSMDPDAFPEGGQVFQYRQNNAFFAGGEFAAEYHPIEEIHFRVAYEYVYNYNLDSKLPLPFTPPASVYSELQYELEPSLPWVEGINVGVSYKRVFDQNRVDRNERTTPGFHLLGVNLGSHLEFNGFKPEIVLSAQNLTNTRYFNHLSRYRLLNLPEQGRNFVISLNIPFAIK</sequence>
<accession>A0A3D9KXA6</accession>
<comment type="similarity">
    <text evidence="10 11">Belongs to the TonB-dependent receptor family.</text>
</comment>
<dbReference type="InterPro" id="IPR037066">
    <property type="entry name" value="Plug_dom_sf"/>
</dbReference>
<dbReference type="InterPro" id="IPR036942">
    <property type="entry name" value="Beta-barrel_TonB_sf"/>
</dbReference>
<keyword evidence="2 10" id="KW-0813">Transport</keyword>
<evidence type="ECO:0000256" key="11">
    <source>
        <dbReference type="RuleBase" id="RU003357"/>
    </source>
</evidence>
<dbReference type="Pfam" id="PF00593">
    <property type="entry name" value="TonB_dep_Rec_b-barrel"/>
    <property type="match status" value="1"/>
</dbReference>
<evidence type="ECO:0000259" key="14">
    <source>
        <dbReference type="Pfam" id="PF07715"/>
    </source>
</evidence>
<dbReference type="PANTHER" id="PTHR30069">
    <property type="entry name" value="TONB-DEPENDENT OUTER MEMBRANE RECEPTOR"/>
    <property type="match status" value="1"/>
</dbReference>
<dbReference type="PANTHER" id="PTHR30069:SF29">
    <property type="entry name" value="HEMOGLOBIN AND HEMOGLOBIN-HAPTOGLOBIN-BINDING PROTEIN 1-RELATED"/>
    <property type="match status" value="1"/>
</dbReference>
<evidence type="ECO:0000256" key="6">
    <source>
        <dbReference type="ARBA" id="ARBA00023077"/>
    </source>
</evidence>
<protein>
    <submittedName>
        <fullName evidence="15">Iron complex outermembrane receptor protein</fullName>
    </submittedName>
</protein>
<dbReference type="Pfam" id="PF13715">
    <property type="entry name" value="CarbopepD_reg_2"/>
    <property type="match status" value="1"/>
</dbReference>
<reference evidence="15 16" key="1">
    <citation type="submission" date="2018-07" db="EMBL/GenBank/DDBJ databases">
        <title>Genomic Encyclopedia of Type Strains, Phase IV (KMG-IV): sequencing the most valuable type-strain genomes for metagenomic binning, comparative biology and taxonomic classification.</title>
        <authorList>
            <person name="Goeker M."/>
        </authorList>
    </citation>
    <scope>NUCLEOTIDE SEQUENCE [LARGE SCALE GENOMIC DNA]</scope>
    <source>
        <strain evidence="15 16">DSM 4134</strain>
    </source>
</reference>
<evidence type="ECO:0000256" key="3">
    <source>
        <dbReference type="ARBA" id="ARBA00022452"/>
    </source>
</evidence>
<evidence type="ECO:0000259" key="13">
    <source>
        <dbReference type="Pfam" id="PF00593"/>
    </source>
</evidence>
<keyword evidence="9 10" id="KW-0998">Cell outer membrane</keyword>
<evidence type="ECO:0000256" key="5">
    <source>
        <dbReference type="ARBA" id="ARBA00022729"/>
    </source>
</evidence>
<dbReference type="GO" id="GO:0044718">
    <property type="term" value="P:siderophore transmembrane transport"/>
    <property type="evidence" value="ECO:0007669"/>
    <property type="project" value="TreeGrafter"/>
</dbReference>
<evidence type="ECO:0000256" key="10">
    <source>
        <dbReference type="PROSITE-ProRule" id="PRU01360"/>
    </source>
</evidence>
<dbReference type="GO" id="GO:0015344">
    <property type="term" value="F:siderophore uptake transmembrane transporter activity"/>
    <property type="evidence" value="ECO:0007669"/>
    <property type="project" value="TreeGrafter"/>
</dbReference>
<dbReference type="SUPFAM" id="SSF56935">
    <property type="entry name" value="Porins"/>
    <property type="match status" value="1"/>
</dbReference>
<dbReference type="GO" id="GO:0009279">
    <property type="term" value="C:cell outer membrane"/>
    <property type="evidence" value="ECO:0007669"/>
    <property type="project" value="UniProtKB-SubCell"/>
</dbReference>
<evidence type="ECO:0000313" key="16">
    <source>
        <dbReference type="Proteomes" id="UP000256779"/>
    </source>
</evidence>
<feature type="chain" id="PRO_5017745368" evidence="12">
    <location>
        <begin position="19"/>
        <end position="788"/>
    </location>
</feature>
<keyword evidence="5 12" id="KW-0732">Signal</keyword>
<evidence type="ECO:0000256" key="1">
    <source>
        <dbReference type="ARBA" id="ARBA00004571"/>
    </source>
</evidence>
<gene>
    <name evidence="15" type="ORF">C7460_13247</name>
</gene>
<organism evidence="15 16">
    <name type="scientific">Marinoscillum furvescens DSM 4134</name>
    <dbReference type="NCBI Taxonomy" id="1122208"/>
    <lineage>
        <taxon>Bacteria</taxon>
        <taxon>Pseudomonadati</taxon>
        <taxon>Bacteroidota</taxon>
        <taxon>Cytophagia</taxon>
        <taxon>Cytophagales</taxon>
        <taxon>Reichenbachiellaceae</taxon>
        <taxon>Marinoscillum</taxon>
    </lineage>
</organism>
<evidence type="ECO:0000256" key="9">
    <source>
        <dbReference type="ARBA" id="ARBA00023237"/>
    </source>
</evidence>
<dbReference type="Gene3D" id="2.60.40.1120">
    <property type="entry name" value="Carboxypeptidase-like, regulatory domain"/>
    <property type="match status" value="1"/>
</dbReference>
<evidence type="ECO:0000256" key="7">
    <source>
        <dbReference type="ARBA" id="ARBA00023136"/>
    </source>
</evidence>
<proteinExistence type="inferred from homology"/>
<dbReference type="AlphaFoldDB" id="A0A3D9KXA6"/>
<dbReference type="InterPro" id="IPR039426">
    <property type="entry name" value="TonB-dep_rcpt-like"/>
</dbReference>
<evidence type="ECO:0000256" key="12">
    <source>
        <dbReference type="SAM" id="SignalP"/>
    </source>
</evidence>
<evidence type="ECO:0000256" key="4">
    <source>
        <dbReference type="ARBA" id="ARBA00022692"/>
    </source>
</evidence>
<keyword evidence="7 10" id="KW-0472">Membrane</keyword>
<keyword evidence="4 10" id="KW-0812">Transmembrane</keyword>
<evidence type="ECO:0000256" key="2">
    <source>
        <dbReference type="ARBA" id="ARBA00022448"/>
    </source>
</evidence>
<dbReference type="InterPro" id="IPR000531">
    <property type="entry name" value="Beta-barrel_TonB"/>
</dbReference>
<dbReference type="RefSeq" id="WP_115870325.1">
    <property type="nucleotide sequence ID" value="NZ_QREG01000032.1"/>
</dbReference>
<comment type="subcellular location">
    <subcellularLocation>
        <location evidence="1 10">Cell outer membrane</location>
        <topology evidence="1 10">Multi-pass membrane protein</topology>
    </subcellularLocation>
</comment>
<keyword evidence="6 11" id="KW-0798">TonB box</keyword>
<dbReference type="Proteomes" id="UP000256779">
    <property type="component" value="Unassembled WGS sequence"/>
</dbReference>
<dbReference type="EMBL" id="QREG01000032">
    <property type="protein sequence ID" value="RED92235.1"/>
    <property type="molecule type" value="Genomic_DNA"/>
</dbReference>
<dbReference type="Gene3D" id="2.170.130.10">
    <property type="entry name" value="TonB-dependent receptor, plug domain"/>
    <property type="match status" value="1"/>
</dbReference>
<dbReference type="InterPro" id="IPR012910">
    <property type="entry name" value="Plug_dom"/>
</dbReference>
<dbReference type="SUPFAM" id="SSF49464">
    <property type="entry name" value="Carboxypeptidase regulatory domain-like"/>
    <property type="match status" value="1"/>
</dbReference>
<keyword evidence="8 15" id="KW-0675">Receptor</keyword>
<dbReference type="Gene3D" id="2.40.170.20">
    <property type="entry name" value="TonB-dependent receptor, beta-barrel domain"/>
    <property type="match status" value="1"/>
</dbReference>
<dbReference type="PROSITE" id="PS52016">
    <property type="entry name" value="TONB_DEPENDENT_REC_3"/>
    <property type="match status" value="1"/>
</dbReference>
<evidence type="ECO:0000256" key="8">
    <source>
        <dbReference type="ARBA" id="ARBA00023170"/>
    </source>
</evidence>
<feature type="signal peptide" evidence="12">
    <location>
        <begin position="1"/>
        <end position="18"/>
    </location>
</feature>
<keyword evidence="16" id="KW-1185">Reference proteome</keyword>
<keyword evidence="3 10" id="KW-1134">Transmembrane beta strand</keyword>
<dbReference type="InterPro" id="IPR008969">
    <property type="entry name" value="CarboxyPept-like_regulatory"/>
</dbReference>
<dbReference type="OrthoDB" id="9795928at2"/>